<reference evidence="1" key="1">
    <citation type="journal article" date="2021" name="Open Biol.">
        <title>Shared evolutionary footprints suggest mitochondrial oxidative damage underlies multiple complex I losses in fungi.</title>
        <authorList>
            <person name="Schikora-Tamarit M.A."/>
            <person name="Marcet-Houben M."/>
            <person name="Nosek J."/>
            <person name="Gabaldon T."/>
        </authorList>
    </citation>
    <scope>NUCLEOTIDE SEQUENCE</scope>
    <source>
        <strain evidence="1">CBS6075</strain>
    </source>
</reference>
<evidence type="ECO:0000313" key="1">
    <source>
        <dbReference type="EMBL" id="KAH3662070.1"/>
    </source>
</evidence>
<reference evidence="1" key="2">
    <citation type="submission" date="2021-01" db="EMBL/GenBank/DDBJ databases">
        <authorList>
            <person name="Schikora-Tamarit M.A."/>
        </authorList>
    </citation>
    <scope>NUCLEOTIDE SEQUENCE</scope>
    <source>
        <strain evidence="1">CBS6075</strain>
    </source>
</reference>
<name>A0A9P8NYG4_9ASCO</name>
<gene>
    <name evidence="1" type="ORF">OGAPHI_006251</name>
</gene>
<dbReference type="RefSeq" id="XP_046059174.1">
    <property type="nucleotide sequence ID" value="XM_046207519.1"/>
</dbReference>
<dbReference type="AlphaFoldDB" id="A0A9P8NYG4"/>
<dbReference type="GeneID" id="70238215"/>
<comment type="caution">
    <text evidence="1">The sequence shown here is derived from an EMBL/GenBank/DDBJ whole genome shotgun (WGS) entry which is preliminary data.</text>
</comment>
<proteinExistence type="predicted"/>
<protein>
    <submittedName>
        <fullName evidence="1">Uncharacterized protein</fullName>
    </submittedName>
</protein>
<evidence type="ECO:0000313" key="2">
    <source>
        <dbReference type="Proteomes" id="UP000769157"/>
    </source>
</evidence>
<keyword evidence="2" id="KW-1185">Reference proteome</keyword>
<sequence length="180" mass="19712">MIISTSPISSPSSPIEIPLALAFRKTGKMASEIRSTIYAISSVISQSNFKISRPLMYFSVSGLSSVLTSILEINRLLTITWIDSVSEPGVAESPRTRKLVLYFFKKLTTALYAYAPLDLWASSTTRSTISLGFKVPLFRSFSTTCGVVKNTLLAFQISARLRLVLSSKIAVWSLGIPVIP</sequence>
<dbReference type="EMBL" id="JAEUBE010000414">
    <property type="protein sequence ID" value="KAH3662070.1"/>
    <property type="molecule type" value="Genomic_DNA"/>
</dbReference>
<dbReference type="Proteomes" id="UP000769157">
    <property type="component" value="Unassembled WGS sequence"/>
</dbReference>
<accession>A0A9P8NYG4</accession>
<organism evidence="1 2">
    <name type="scientific">Ogataea philodendri</name>
    <dbReference type="NCBI Taxonomy" id="1378263"/>
    <lineage>
        <taxon>Eukaryota</taxon>
        <taxon>Fungi</taxon>
        <taxon>Dikarya</taxon>
        <taxon>Ascomycota</taxon>
        <taxon>Saccharomycotina</taxon>
        <taxon>Pichiomycetes</taxon>
        <taxon>Pichiales</taxon>
        <taxon>Pichiaceae</taxon>
        <taxon>Ogataea</taxon>
    </lineage>
</organism>